<evidence type="ECO:0000259" key="1">
    <source>
        <dbReference type="PROSITE" id="PS50994"/>
    </source>
</evidence>
<sequence length="526" mass="61001">MARKIKVKLILELHEQGVSMNEISSTRKISKHSVCATVEKAKQKGLSYKDVKDMTDDAAYRLVFPERHANEDVFEQPDMEYVHQELGKVGVTLKLLHAEYCDECRHKETIAMSYSKFCRDYERYTIQGKFTSHLDHKPGEKTEVDWSGPKMQFMDLDTGELVETPLFVSSLPYSHYSYVVPCLDMKEQTWLQCHVDMWSFYGGVTRRLMPDNLRTGITSHPKEGEIILNDAYEDLAVHYKTAIIPARVRKPRHKATVEGTVGNVATAIIAKLRNQTFTSFESLKVAIGEKLWEYNHEEFQKREKSRYLVFMEEELPRMNPLPKYPYEASTWYYNRKVQLNSHVAFKKNFYSCPYLYLGRKVDIKAMKSRIEIYLNGERIKTHEAFGPYVQNKYRTDPEDMPKDGQYQEWTEERIVGWASSIGVNTLLVVQKVFGGLEVKEQGFNPALSILRLGKKYTDERLETACRIALERGFRSPRYSHLNSILSSNQDEAYKAELAARETGSKLPSQYTRGADYYSSFDKGEKK</sequence>
<comment type="caution">
    <text evidence="2">The sequence shown here is derived from an EMBL/GenBank/DDBJ whole genome shotgun (WGS) entry which is preliminary data.</text>
</comment>
<feature type="domain" description="Integrase catalytic" evidence="1">
    <location>
        <begin position="134"/>
        <end position="328"/>
    </location>
</feature>
<dbReference type="InterPro" id="IPR054353">
    <property type="entry name" value="IstA-like_C"/>
</dbReference>
<dbReference type="GO" id="GO:0015074">
    <property type="term" value="P:DNA integration"/>
    <property type="evidence" value="ECO:0007669"/>
    <property type="project" value="InterPro"/>
</dbReference>
<gene>
    <name evidence="2" type="ORF">SDC9_75982</name>
</gene>
<evidence type="ECO:0000313" key="2">
    <source>
        <dbReference type="EMBL" id="MPM29442.1"/>
    </source>
</evidence>
<dbReference type="InterPro" id="IPR001584">
    <property type="entry name" value="Integrase_cat-core"/>
</dbReference>
<accession>A0A644YLD2</accession>
<dbReference type="NCBIfam" id="NF033546">
    <property type="entry name" value="transpos_IS21"/>
    <property type="match status" value="1"/>
</dbReference>
<dbReference type="AlphaFoldDB" id="A0A644YLD2"/>
<dbReference type="PANTHER" id="PTHR35004:SF8">
    <property type="entry name" value="TRANSPOSASE RV3428C-RELATED"/>
    <property type="match status" value="1"/>
</dbReference>
<organism evidence="2">
    <name type="scientific">bioreactor metagenome</name>
    <dbReference type="NCBI Taxonomy" id="1076179"/>
    <lineage>
        <taxon>unclassified sequences</taxon>
        <taxon>metagenomes</taxon>
        <taxon>ecological metagenomes</taxon>
    </lineage>
</organism>
<protein>
    <submittedName>
        <fullName evidence="2">IS21 family transposase ISPpu7</fullName>
    </submittedName>
</protein>
<dbReference type="PROSITE" id="PS50994">
    <property type="entry name" value="INTEGRASE"/>
    <property type="match status" value="1"/>
</dbReference>
<name>A0A644YLD2_9ZZZZ</name>
<dbReference type="EMBL" id="VSSQ01005512">
    <property type="protein sequence ID" value="MPM29442.1"/>
    <property type="molecule type" value="Genomic_DNA"/>
</dbReference>
<proteinExistence type="predicted"/>
<dbReference type="PANTHER" id="PTHR35004">
    <property type="entry name" value="TRANSPOSASE RV3428C-RELATED"/>
    <property type="match status" value="1"/>
</dbReference>
<dbReference type="Pfam" id="PF22483">
    <property type="entry name" value="Mu-transpos_C_2"/>
    <property type="match status" value="1"/>
</dbReference>
<reference evidence="2" key="1">
    <citation type="submission" date="2019-08" db="EMBL/GenBank/DDBJ databases">
        <authorList>
            <person name="Kucharzyk K."/>
            <person name="Murdoch R.W."/>
            <person name="Higgins S."/>
            <person name="Loffler F."/>
        </authorList>
    </citation>
    <scope>NUCLEOTIDE SEQUENCE</scope>
</reference>